<dbReference type="AlphaFoldDB" id="Q8E0A0"/>
<reference evidence="1 2" key="1">
    <citation type="journal article" date="2002" name="Proc. Natl. Acad. Sci. U.S.A.">
        <title>Complete genome sequence and comparative genomic analysis of an emerging human pathogen, serotype V Streptococcus agalactiae.</title>
        <authorList>
            <person name="Tettelin H."/>
            <person name="Masignani V."/>
            <person name="Cieslewicz M.J."/>
            <person name="Eisen J.A."/>
            <person name="Peterson S."/>
            <person name="Wessels M.R."/>
            <person name="Paulsen I.T."/>
            <person name="Nelson K.E."/>
            <person name="Margarit I."/>
            <person name="Read T.D."/>
            <person name="Madoff L.C."/>
            <person name="Wolf A.M."/>
            <person name="Beanan M.J."/>
            <person name="Brinkac L.M."/>
            <person name="Daugherty S.C."/>
            <person name="DeBoy R.T."/>
            <person name="Durkin S."/>
            <person name="Kolonay J.F."/>
            <person name="Umayam L.A."/>
            <person name="Madupu R."/>
            <person name="Lewis M.R."/>
            <person name="Radune D."/>
            <person name="Fedorova N.B."/>
            <person name="Scanlan D."/>
            <person name="Khouri H."/>
            <person name="Mulligan S."/>
            <person name="Carty H.A."/>
            <person name="Cline R.T."/>
            <person name="Gill J."/>
            <person name="Scarselli M."/>
            <person name="Mora M."/>
            <person name="Iacobini E.T."/>
            <person name="Brettoni C."/>
            <person name="Galli G."/>
            <person name="Mariani M."/>
            <person name="Vegni F."/>
            <person name="Maione D."/>
            <person name="Rinaudo D."/>
            <person name="Rappuoli R."/>
            <person name="Telford J.L."/>
            <person name="Kasper D.L."/>
            <person name="Grandi G."/>
            <person name="Fraser C.M."/>
        </authorList>
    </citation>
    <scope>NUCLEOTIDE SEQUENCE [LARGE SCALE GENOMIC DNA]</scope>
    <source>
        <strain evidence="2">ATCC BAA-611 / 2603 V/R</strain>
    </source>
</reference>
<dbReference type="PATRIC" id="fig|208435.3.peg.840"/>
<proteinExistence type="predicted"/>
<sequence length="42" mass="4369">MGCVTAEIIPIELDAVSTVEGKCVPLQVFCGGKGRSVFLVDS</sequence>
<keyword evidence="2" id="KW-1185">Reference proteome</keyword>
<protein>
    <submittedName>
        <fullName evidence="1">Uncharacterized protein</fullName>
    </submittedName>
</protein>
<dbReference type="Proteomes" id="UP000000821">
    <property type="component" value="Chromosome"/>
</dbReference>
<organism evidence="1 2">
    <name type="scientific">Streptococcus agalactiae serotype V (strain ATCC BAA-611 / 2603 V/R)</name>
    <dbReference type="NCBI Taxonomy" id="208435"/>
    <lineage>
        <taxon>Bacteria</taxon>
        <taxon>Bacillati</taxon>
        <taxon>Bacillota</taxon>
        <taxon>Bacilli</taxon>
        <taxon>Lactobacillales</taxon>
        <taxon>Streptococcaceae</taxon>
        <taxon>Streptococcus</taxon>
    </lineage>
</organism>
<dbReference type="EMBL" id="AE009948">
    <property type="protein sequence ID" value="AAM99721.1"/>
    <property type="molecule type" value="Genomic_DNA"/>
</dbReference>
<dbReference type="STRING" id="208435.SAG0834"/>
<dbReference type="KEGG" id="sag:SAG0834"/>
<accession>Q8E0A0</accession>
<name>Q8E0A0_STRA5</name>
<evidence type="ECO:0000313" key="1">
    <source>
        <dbReference type="EMBL" id="AAM99721.1"/>
    </source>
</evidence>
<dbReference type="HOGENOM" id="CLU_3258201_0_0_9"/>
<gene>
    <name evidence="1" type="ordered locus">SAG0834</name>
</gene>
<evidence type="ECO:0000313" key="2">
    <source>
        <dbReference type="Proteomes" id="UP000000821"/>
    </source>
</evidence>